<accession>A0A9Q0FJG1</accession>
<evidence type="ECO:0000313" key="3">
    <source>
        <dbReference type="Proteomes" id="UP001141552"/>
    </source>
</evidence>
<evidence type="ECO:0000256" key="1">
    <source>
        <dbReference type="SAM" id="MobiDB-lite"/>
    </source>
</evidence>
<reference evidence="2" key="1">
    <citation type="submission" date="2022-02" db="EMBL/GenBank/DDBJ databases">
        <authorList>
            <person name="Henning P.M."/>
            <person name="McCubbin A.G."/>
            <person name="Shore J.S."/>
        </authorList>
    </citation>
    <scope>NUCLEOTIDE SEQUENCE</scope>
    <source>
        <strain evidence="2">F60SS</strain>
        <tissue evidence="2">Leaves</tissue>
    </source>
</reference>
<name>A0A9Q0FJG1_9ROSI</name>
<dbReference type="OrthoDB" id="539916at2759"/>
<dbReference type="Proteomes" id="UP001141552">
    <property type="component" value="Unassembled WGS sequence"/>
</dbReference>
<reference evidence="2" key="2">
    <citation type="journal article" date="2023" name="Plants (Basel)">
        <title>Annotation of the Turnera subulata (Passifloraceae) Draft Genome Reveals the S-Locus Evolved after the Divergence of Turneroideae from Passifloroideae in a Stepwise Manner.</title>
        <authorList>
            <person name="Henning P.M."/>
            <person name="Roalson E.H."/>
            <person name="Mir W."/>
            <person name="McCubbin A.G."/>
            <person name="Shore J.S."/>
        </authorList>
    </citation>
    <scope>NUCLEOTIDE SEQUENCE</scope>
    <source>
        <strain evidence="2">F60SS</strain>
    </source>
</reference>
<proteinExistence type="predicted"/>
<dbReference type="PANTHER" id="PTHR36740">
    <property type="entry name" value="PRC DOMAIN-CONTAINING PROTEIN"/>
    <property type="match status" value="1"/>
</dbReference>
<dbReference type="EMBL" id="JAKUCV010005122">
    <property type="protein sequence ID" value="KAJ4832553.1"/>
    <property type="molecule type" value="Genomic_DNA"/>
</dbReference>
<dbReference type="AlphaFoldDB" id="A0A9Q0FJG1"/>
<dbReference type="InterPro" id="IPR011033">
    <property type="entry name" value="PRC_barrel-like_sf"/>
</dbReference>
<comment type="caution">
    <text evidence="2">The sequence shown here is derived from an EMBL/GenBank/DDBJ whole genome shotgun (WGS) entry which is preliminary data.</text>
</comment>
<feature type="region of interest" description="Disordered" evidence="1">
    <location>
        <begin position="48"/>
        <end position="87"/>
    </location>
</feature>
<evidence type="ECO:0000313" key="2">
    <source>
        <dbReference type="EMBL" id="KAJ4832553.1"/>
    </source>
</evidence>
<gene>
    <name evidence="2" type="ORF">Tsubulata_000116</name>
</gene>
<dbReference type="Gene3D" id="2.30.30.240">
    <property type="entry name" value="PRC-barrel domain"/>
    <property type="match status" value="1"/>
</dbReference>
<feature type="compositionally biased region" description="Basic and acidic residues" evidence="1">
    <location>
        <begin position="56"/>
        <end position="74"/>
    </location>
</feature>
<dbReference type="PANTHER" id="PTHR36740:SF1">
    <property type="entry name" value="PRC-BARREL DOMAIN-CONTAINING PROTEIN"/>
    <property type="match status" value="1"/>
</dbReference>
<keyword evidence="3" id="KW-1185">Reference proteome</keyword>
<feature type="region of interest" description="Disordered" evidence="1">
    <location>
        <begin position="315"/>
        <end position="357"/>
    </location>
</feature>
<organism evidence="2 3">
    <name type="scientific">Turnera subulata</name>
    <dbReference type="NCBI Taxonomy" id="218843"/>
    <lineage>
        <taxon>Eukaryota</taxon>
        <taxon>Viridiplantae</taxon>
        <taxon>Streptophyta</taxon>
        <taxon>Embryophyta</taxon>
        <taxon>Tracheophyta</taxon>
        <taxon>Spermatophyta</taxon>
        <taxon>Magnoliopsida</taxon>
        <taxon>eudicotyledons</taxon>
        <taxon>Gunneridae</taxon>
        <taxon>Pentapetalae</taxon>
        <taxon>rosids</taxon>
        <taxon>fabids</taxon>
        <taxon>Malpighiales</taxon>
        <taxon>Passifloraceae</taxon>
        <taxon>Turnera</taxon>
    </lineage>
</organism>
<dbReference type="SUPFAM" id="SSF50346">
    <property type="entry name" value="PRC-barrel domain"/>
    <property type="match status" value="2"/>
</dbReference>
<sequence length="357" mass="39567">MCDCVASTHLSLPTIKIRNSSYSTTNQTHYHPHIHTKKSCRTRSLKLAAAAAKSSRNSDGELGFKEKERERLELEPEETGTKATDSGDLGFLEVEEGKREGRGEEDLVAVKEDGAVKIEEGSRRANRRRRGKQLIKRSNLLAKQVISIRSALSLGFVSQIWVDTANWVVVAVEVRPNLLSGEAERFLLEDVSQVGDVVLVENENVLETELKMAGLDTLVGYSVVTPGRQNIGKVRGYSFNINSGAVESLELDSFGISIIPSSLVSTYALPVVDVLEVISDIVVVHEAAASHIQRLTKGFWDPQNAGTRIDEVEEYSDYEDPAKPARGRRSRKTSGSQKFNPRINETEDDWNVPMDFL</sequence>
<evidence type="ECO:0008006" key="4">
    <source>
        <dbReference type="Google" id="ProtNLM"/>
    </source>
</evidence>
<protein>
    <recommendedName>
        <fullName evidence="4">PRC-barrel domain-containing protein</fullName>
    </recommendedName>
</protein>